<keyword evidence="1" id="KW-0809">Transit peptide</keyword>
<name>A0A7W6WKI7_9PROT</name>
<protein>
    <recommendedName>
        <fullName evidence="2">CAF17 C-terminal domain-containing protein</fullName>
    </recommendedName>
</protein>
<evidence type="ECO:0000313" key="4">
    <source>
        <dbReference type="Proteomes" id="UP000555728"/>
    </source>
</evidence>
<dbReference type="AlphaFoldDB" id="A0A7W6WKI7"/>
<keyword evidence="4" id="KW-1185">Reference proteome</keyword>
<dbReference type="PIRSF" id="PIRSF006487">
    <property type="entry name" value="GcvT"/>
    <property type="match status" value="1"/>
</dbReference>
<comment type="caution">
    <text evidence="3">The sequence shown here is derived from an EMBL/GenBank/DDBJ whole genome shotgun (WGS) entry which is preliminary data.</text>
</comment>
<proteinExistence type="predicted"/>
<evidence type="ECO:0000259" key="2">
    <source>
        <dbReference type="Pfam" id="PF25455"/>
    </source>
</evidence>
<dbReference type="Pfam" id="PF25455">
    <property type="entry name" value="Beta-barrel_CAF17_C"/>
    <property type="match status" value="1"/>
</dbReference>
<evidence type="ECO:0000256" key="1">
    <source>
        <dbReference type="ARBA" id="ARBA00022946"/>
    </source>
</evidence>
<dbReference type="Gene3D" id="3.30.1360.120">
    <property type="entry name" value="Probable tRNA modification gtpase trme, domain 1"/>
    <property type="match status" value="1"/>
</dbReference>
<reference evidence="3 4" key="1">
    <citation type="submission" date="2020-08" db="EMBL/GenBank/DDBJ databases">
        <title>Genome sequencing of Purple Non-Sulfur Bacteria from various extreme environments.</title>
        <authorList>
            <person name="Mayer M."/>
        </authorList>
    </citation>
    <scope>NUCLEOTIDE SEQUENCE [LARGE SCALE GENOMIC DNA]</scope>
    <source>
        <strain evidence="3 4">JA135</strain>
    </source>
</reference>
<dbReference type="InterPro" id="IPR045179">
    <property type="entry name" value="YgfZ/GcvT"/>
</dbReference>
<dbReference type="SUPFAM" id="SSF103025">
    <property type="entry name" value="Folate-binding domain"/>
    <property type="match status" value="1"/>
</dbReference>
<dbReference type="EMBL" id="JACIGI010000010">
    <property type="protein sequence ID" value="MBB4285809.1"/>
    <property type="molecule type" value="Genomic_DNA"/>
</dbReference>
<dbReference type="RefSeq" id="WP_184433661.1">
    <property type="nucleotide sequence ID" value="NZ_JACIGI010000010.1"/>
</dbReference>
<sequence>MTAAAAAPSAFDATILETRGLLSLSGEDRAPFLQGLVTNDVTRLAPDRAVHAALLTPQGKVLFDLFLAAHGDAWLIESEAARLEDLRARLWKFRLRSKITLVVAEGWTVAAAWGAGALAALGLPATAGAVRRLGNGDGDGDGLAMVDPRLAAGGARLYLPAERAGAILDGLGARLVEPDAYDRHRLPLGLPDGSRDMIVEKSTALEVGLEELAGVDFKKGCYMGQELTARTKYRGLLKRRLMPVAVEGPVPEPGTPLRTEAGKDAGEMRSGLTLDGTQGLGLAVVRLEALATGAPLVCGDSRLTPRVPDWMVLPEPAGAG</sequence>
<dbReference type="Proteomes" id="UP000555728">
    <property type="component" value="Unassembled WGS sequence"/>
</dbReference>
<dbReference type="InterPro" id="IPR057460">
    <property type="entry name" value="CAF17_C"/>
</dbReference>
<dbReference type="PANTHER" id="PTHR22602:SF0">
    <property type="entry name" value="TRANSFERASE CAF17, MITOCHONDRIAL-RELATED"/>
    <property type="match status" value="1"/>
</dbReference>
<feature type="domain" description="CAF17 C-terminal" evidence="2">
    <location>
        <begin position="238"/>
        <end position="311"/>
    </location>
</feature>
<evidence type="ECO:0000313" key="3">
    <source>
        <dbReference type="EMBL" id="MBB4285809.1"/>
    </source>
</evidence>
<organism evidence="3 4">
    <name type="scientific">Roseospira goensis</name>
    <dbReference type="NCBI Taxonomy" id="391922"/>
    <lineage>
        <taxon>Bacteria</taxon>
        <taxon>Pseudomonadati</taxon>
        <taxon>Pseudomonadota</taxon>
        <taxon>Alphaproteobacteria</taxon>
        <taxon>Rhodospirillales</taxon>
        <taxon>Rhodospirillaceae</taxon>
        <taxon>Roseospira</taxon>
    </lineage>
</organism>
<dbReference type="InterPro" id="IPR017703">
    <property type="entry name" value="YgfZ/GCV_T_CS"/>
</dbReference>
<dbReference type="PANTHER" id="PTHR22602">
    <property type="entry name" value="TRANSFERASE CAF17, MITOCHONDRIAL-RELATED"/>
    <property type="match status" value="1"/>
</dbReference>
<accession>A0A7W6WKI7</accession>
<dbReference type="InterPro" id="IPR027266">
    <property type="entry name" value="TrmE/GcvT-like"/>
</dbReference>
<gene>
    <name evidence="3" type="ORF">GGD88_001529</name>
</gene>
<dbReference type="GO" id="GO:0016226">
    <property type="term" value="P:iron-sulfur cluster assembly"/>
    <property type="evidence" value="ECO:0007669"/>
    <property type="project" value="TreeGrafter"/>
</dbReference>
<dbReference type="NCBIfam" id="TIGR03317">
    <property type="entry name" value="ygfZ_signature"/>
    <property type="match status" value="1"/>
</dbReference>